<organism evidence="2">
    <name type="scientific">freshwater metagenome</name>
    <dbReference type="NCBI Taxonomy" id="449393"/>
    <lineage>
        <taxon>unclassified sequences</taxon>
        <taxon>metagenomes</taxon>
        <taxon>ecological metagenomes</taxon>
    </lineage>
</organism>
<dbReference type="InterPro" id="IPR030678">
    <property type="entry name" value="Peptide/Ni-bd"/>
</dbReference>
<dbReference type="EMBL" id="CAEZST010000002">
    <property type="protein sequence ID" value="CAB4539886.1"/>
    <property type="molecule type" value="Genomic_DNA"/>
</dbReference>
<dbReference type="Gene3D" id="3.40.190.10">
    <property type="entry name" value="Periplasmic binding protein-like II"/>
    <property type="match status" value="1"/>
</dbReference>
<protein>
    <submittedName>
        <fullName evidence="2">Unannotated protein</fullName>
    </submittedName>
</protein>
<dbReference type="PROSITE" id="PS51257">
    <property type="entry name" value="PROKAR_LIPOPROTEIN"/>
    <property type="match status" value="1"/>
</dbReference>
<dbReference type="CDD" id="cd08501">
    <property type="entry name" value="PBP2_Lpqw"/>
    <property type="match status" value="1"/>
</dbReference>
<dbReference type="SUPFAM" id="SSF53850">
    <property type="entry name" value="Periplasmic binding protein-like II"/>
    <property type="match status" value="1"/>
</dbReference>
<dbReference type="PIRSF" id="PIRSF002741">
    <property type="entry name" value="MppA"/>
    <property type="match status" value="1"/>
</dbReference>
<accession>A0A6J6BLP6</accession>
<dbReference type="GO" id="GO:1904680">
    <property type="term" value="F:peptide transmembrane transporter activity"/>
    <property type="evidence" value="ECO:0007669"/>
    <property type="project" value="TreeGrafter"/>
</dbReference>
<dbReference type="InterPro" id="IPR039424">
    <property type="entry name" value="SBP_5"/>
</dbReference>
<dbReference type="InterPro" id="IPR000914">
    <property type="entry name" value="SBP_5_dom"/>
</dbReference>
<dbReference type="GO" id="GO:0015833">
    <property type="term" value="P:peptide transport"/>
    <property type="evidence" value="ECO:0007669"/>
    <property type="project" value="TreeGrafter"/>
</dbReference>
<feature type="domain" description="Solute-binding protein family 5" evidence="1">
    <location>
        <begin position="91"/>
        <end position="486"/>
    </location>
</feature>
<sequence>MKKFRSISLVAATAAVAVGLSGCALPYQSEIIEGTSITVAWNDISDEYNSASVTGNNVKNGLTAYLTGSGFTYYNGDPALVKNEAFGTYAKISDEPLTVEYTINDGVVWSDGVAIDAADLLLSWVAGFGYFKEGDAFVFQHANPRADLASKLPTIDGRKLTFEYDIQYVDWELQFGLGVSAHGTVQMAYPDLSAADAKAQFIDAVTNGDLEWLKPVAEKWNTGYQTTGTPDALQSLSSGPYIVEEAVADQYVTFVSNPLFAWGPSPKYERVTIREIADSTAAVQAVENGEVQIASGQPTADVLALVSALTNANYATGNEAAYEHIDLTFDNGGPFDPASYGGDAEKARLVRQAFLLSIPREQILENLIKPLNPNAELRNSHLLIPGSPNYDRMVAENGSSVYTSGDAAARIEQAKALLAEAGVSTPVEVGFWYPLGNVRRGQEYELIAANAALAGFNVVDESEPDWLFTGADINPHDAVIFAWASTSLAVTGSDQYLGTGQPSNFSGYSNANVDQALKDLNTALDPERQFELQLAAEKEIWNDAYSITIFQFPGLTWWDKGTEGVSMNPLVPYFFWNFWDWRPVAG</sequence>
<evidence type="ECO:0000313" key="2">
    <source>
        <dbReference type="EMBL" id="CAB4539886.1"/>
    </source>
</evidence>
<evidence type="ECO:0000259" key="1">
    <source>
        <dbReference type="Pfam" id="PF00496"/>
    </source>
</evidence>
<name>A0A6J6BLP6_9ZZZZ</name>
<dbReference type="GO" id="GO:0042597">
    <property type="term" value="C:periplasmic space"/>
    <property type="evidence" value="ECO:0007669"/>
    <property type="project" value="UniProtKB-ARBA"/>
</dbReference>
<reference evidence="2" key="1">
    <citation type="submission" date="2020-05" db="EMBL/GenBank/DDBJ databases">
        <authorList>
            <person name="Chiriac C."/>
            <person name="Salcher M."/>
            <person name="Ghai R."/>
            <person name="Kavagutti S V."/>
        </authorList>
    </citation>
    <scope>NUCLEOTIDE SEQUENCE</scope>
</reference>
<dbReference type="GO" id="GO:0043190">
    <property type="term" value="C:ATP-binding cassette (ABC) transporter complex"/>
    <property type="evidence" value="ECO:0007669"/>
    <property type="project" value="InterPro"/>
</dbReference>
<dbReference type="Pfam" id="PF00496">
    <property type="entry name" value="SBP_bac_5"/>
    <property type="match status" value="1"/>
</dbReference>
<evidence type="ECO:0000313" key="3">
    <source>
        <dbReference type="EMBL" id="CAB4561022.1"/>
    </source>
</evidence>
<gene>
    <name evidence="2" type="ORF">UFOPK1503_00152</name>
    <name evidence="3" type="ORF">UFOPK1693_00016</name>
</gene>
<dbReference type="Gene3D" id="3.10.105.10">
    <property type="entry name" value="Dipeptide-binding Protein, Domain 3"/>
    <property type="match status" value="1"/>
</dbReference>
<dbReference type="PANTHER" id="PTHR30290:SF65">
    <property type="entry name" value="MONOACYL PHOSPHATIDYLINOSITOL TETRAMANNOSIDE-BINDING PROTEIN LPQW-RELATED"/>
    <property type="match status" value="1"/>
</dbReference>
<dbReference type="EMBL" id="CAEZTO010000001">
    <property type="protein sequence ID" value="CAB4561022.1"/>
    <property type="molecule type" value="Genomic_DNA"/>
</dbReference>
<dbReference type="AlphaFoldDB" id="A0A6J6BLP6"/>
<proteinExistence type="predicted"/>
<dbReference type="PANTHER" id="PTHR30290">
    <property type="entry name" value="PERIPLASMIC BINDING COMPONENT OF ABC TRANSPORTER"/>
    <property type="match status" value="1"/>
</dbReference>